<evidence type="ECO:0000313" key="5">
    <source>
        <dbReference type="Proteomes" id="UP001634393"/>
    </source>
</evidence>
<dbReference type="InterPro" id="IPR008971">
    <property type="entry name" value="HSP40/DnaJ_pept-bd"/>
</dbReference>
<reference evidence="4 5" key="1">
    <citation type="submission" date="2024-12" db="EMBL/GenBank/DDBJ databases">
        <title>The unique morphological basis and parallel evolutionary history of personate flowers in Penstemon.</title>
        <authorList>
            <person name="Depatie T.H."/>
            <person name="Wessinger C.A."/>
        </authorList>
    </citation>
    <scope>NUCLEOTIDE SEQUENCE [LARGE SCALE GENOMIC DNA]</scope>
    <source>
        <strain evidence="4">WTNN_2</strain>
        <tissue evidence="4">Leaf</tissue>
    </source>
</reference>
<feature type="compositionally biased region" description="Polar residues" evidence="2">
    <location>
        <begin position="102"/>
        <end position="138"/>
    </location>
</feature>
<evidence type="ECO:0000313" key="4">
    <source>
        <dbReference type="EMBL" id="KAL3845516.1"/>
    </source>
</evidence>
<dbReference type="EMBL" id="JBJXBP010000002">
    <property type="protein sequence ID" value="KAL3845516.1"/>
    <property type="molecule type" value="Genomic_DNA"/>
</dbReference>
<dbReference type="Gene3D" id="2.60.260.20">
    <property type="entry name" value="Urease metallochaperone UreE, N-terminal domain"/>
    <property type="match status" value="2"/>
</dbReference>
<keyword evidence="1" id="KW-0143">Chaperone</keyword>
<feature type="domain" description="Chaperone DnaJ C-terminal" evidence="3">
    <location>
        <begin position="173"/>
        <end position="331"/>
    </location>
</feature>
<feature type="region of interest" description="Disordered" evidence="2">
    <location>
        <begin position="80"/>
        <end position="154"/>
    </location>
</feature>
<protein>
    <recommendedName>
        <fullName evidence="3">Chaperone DnaJ C-terminal domain-containing protein</fullName>
    </recommendedName>
</protein>
<evidence type="ECO:0000256" key="1">
    <source>
        <dbReference type="ARBA" id="ARBA00023186"/>
    </source>
</evidence>
<name>A0ABD3U9A8_9LAMI</name>
<dbReference type="FunFam" id="2.60.260.20:FF:000006">
    <property type="entry name" value="DnaJ subfamily B member 13"/>
    <property type="match status" value="1"/>
</dbReference>
<dbReference type="Proteomes" id="UP001634393">
    <property type="component" value="Unassembled WGS sequence"/>
</dbReference>
<keyword evidence="5" id="KW-1185">Reference proteome</keyword>
<evidence type="ECO:0000259" key="3">
    <source>
        <dbReference type="Pfam" id="PF01556"/>
    </source>
</evidence>
<organism evidence="4 5">
    <name type="scientific">Penstemon smallii</name>
    <dbReference type="NCBI Taxonomy" id="265156"/>
    <lineage>
        <taxon>Eukaryota</taxon>
        <taxon>Viridiplantae</taxon>
        <taxon>Streptophyta</taxon>
        <taxon>Embryophyta</taxon>
        <taxon>Tracheophyta</taxon>
        <taxon>Spermatophyta</taxon>
        <taxon>Magnoliopsida</taxon>
        <taxon>eudicotyledons</taxon>
        <taxon>Gunneridae</taxon>
        <taxon>Pentapetalae</taxon>
        <taxon>asterids</taxon>
        <taxon>lamiids</taxon>
        <taxon>Lamiales</taxon>
        <taxon>Plantaginaceae</taxon>
        <taxon>Cheloneae</taxon>
        <taxon>Penstemon</taxon>
    </lineage>
</organism>
<dbReference type="InterPro" id="IPR051339">
    <property type="entry name" value="DnaJ_subfamily_B"/>
</dbReference>
<evidence type="ECO:0000256" key="2">
    <source>
        <dbReference type="SAM" id="MobiDB-lite"/>
    </source>
</evidence>
<accession>A0ABD3U9A8</accession>
<dbReference type="InterPro" id="IPR002939">
    <property type="entry name" value="DnaJ_C"/>
</dbReference>
<dbReference type="FunFam" id="2.60.260.20:FF:000015">
    <property type="entry name" value="Heat shock protein 40"/>
    <property type="match status" value="1"/>
</dbReference>
<dbReference type="AlphaFoldDB" id="A0ABD3U9A8"/>
<dbReference type="Pfam" id="PF01556">
    <property type="entry name" value="DnaJ_C"/>
    <property type="match status" value="1"/>
</dbReference>
<dbReference type="SUPFAM" id="SSF49493">
    <property type="entry name" value="HSP40/DnaJ peptide-binding domain"/>
    <property type="match status" value="2"/>
</dbReference>
<dbReference type="CDD" id="cd10747">
    <property type="entry name" value="DnaJ_C"/>
    <property type="match status" value="1"/>
</dbReference>
<dbReference type="PANTHER" id="PTHR24078:SF522">
    <property type="entry name" value="DNAJ CHAPERONE C-TERMINAL DOMAIN-CONTAINING PROTEIN"/>
    <property type="match status" value="1"/>
</dbReference>
<dbReference type="PANTHER" id="PTHR24078">
    <property type="entry name" value="DNAJ HOMOLOG SUBFAMILY C MEMBER"/>
    <property type="match status" value="1"/>
</dbReference>
<feature type="compositionally biased region" description="Basic residues" evidence="2">
    <location>
        <begin position="81"/>
        <end position="94"/>
    </location>
</feature>
<sequence>MANHSRSHSHGHELFHILRFGNICRTCKSFVSNCYPPNNSSFSNRIDHHKTCPTSIQQDIIKSPTYRELDEENANEMHVSRCMRRYSSRGSSKRRNCDEMSPTMSRSKSLSRNASLDPSPLSRSTSKRIQNTATMSRRNSLDPHSLSRCTSRKGSTPIMYSNSNGLIKPPPMEQQLDCTLEELCFGCTKKIKIARDAITENGLVIKEDEVLTIKVKPGWSNGTKITFEGMGNETPGMDPADVIFVVSEKRHPLFIREGDDDLELGVEIPLVEALTGCTLSVPLLGGQPMSLTIDDIIYPGFQKIVTGQGMPKQNEPGVRGNLIITFLVEFPEELTDEQRLDVVNILQNNC</sequence>
<comment type="caution">
    <text evidence="4">The sequence shown here is derived from an EMBL/GenBank/DDBJ whole genome shotgun (WGS) entry which is preliminary data.</text>
</comment>
<gene>
    <name evidence="4" type="ORF">ACJIZ3_002919</name>
</gene>
<proteinExistence type="predicted"/>